<evidence type="ECO:0000256" key="1">
    <source>
        <dbReference type="SAM" id="SignalP"/>
    </source>
</evidence>
<dbReference type="Proteomes" id="UP000266313">
    <property type="component" value="Chromosome"/>
</dbReference>
<dbReference type="OrthoDB" id="5569812at2"/>
<organism evidence="2 3">
    <name type="scientific">Methylocaldum marinum</name>
    <dbReference type="NCBI Taxonomy" id="1432792"/>
    <lineage>
        <taxon>Bacteria</taxon>
        <taxon>Pseudomonadati</taxon>
        <taxon>Pseudomonadota</taxon>
        <taxon>Gammaproteobacteria</taxon>
        <taxon>Methylococcales</taxon>
        <taxon>Methylococcaceae</taxon>
        <taxon>Methylocaldum</taxon>
    </lineage>
</organism>
<proteinExistence type="predicted"/>
<keyword evidence="1" id="KW-0732">Signal</keyword>
<feature type="signal peptide" evidence="1">
    <location>
        <begin position="1"/>
        <end position="22"/>
    </location>
</feature>
<dbReference type="RefSeq" id="WP_119628087.1">
    <property type="nucleotide sequence ID" value="NZ_AP017928.1"/>
</dbReference>
<protein>
    <submittedName>
        <fullName evidence="2">Uncharacterized protein</fullName>
    </submittedName>
</protein>
<evidence type="ECO:0000313" key="2">
    <source>
        <dbReference type="EMBL" id="BBA32262.1"/>
    </source>
</evidence>
<accession>A0A286P3P0</accession>
<evidence type="ECO:0000313" key="3">
    <source>
        <dbReference type="Proteomes" id="UP000266313"/>
    </source>
</evidence>
<sequence>MKLLSRVLLTAIALSALHTARAEDEWHATTLSDRTLEKVKLGLVAYQSCVNDETRSHIGEEADSRALTDRVLKTCEGKLSKVKAAFDSENVPGTISERYMRGRRTQAARQVLRALMGSQAAQTVTGRP</sequence>
<dbReference type="KEGG" id="mmai:sS8_0294"/>
<gene>
    <name evidence="2" type="ORF">sS8_0294</name>
</gene>
<feature type="chain" id="PRO_5012267638" evidence="1">
    <location>
        <begin position="23"/>
        <end position="128"/>
    </location>
</feature>
<reference evidence="2 3" key="1">
    <citation type="submission" date="2016-12" db="EMBL/GenBank/DDBJ databases">
        <title>Genome sequencing of Methylocaldum marinum.</title>
        <authorList>
            <person name="Takeuchi M."/>
            <person name="Kamagata Y."/>
            <person name="Hiraoka S."/>
            <person name="Oshima K."/>
            <person name="Hattori M."/>
            <person name="Iwasaki W."/>
        </authorList>
    </citation>
    <scope>NUCLEOTIDE SEQUENCE [LARGE SCALE GENOMIC DNA]</scope>
    <source>
        <strain evidence="2 3">S8</strain>
    </source>
</reference>
<dbReference type="EMBL" id="AP017928">
    <property type="protein sequence ID" value="BBA32262.1"/>
    <property type="molecule type" value="Genomic_DNA"/>
</dbReference>
<name>A0A286P3P0_9GAMM</name>
<keyword evidence="3" id="KW-1185">Reference proteome</keyword>
<dbReference type="AlphaFoldDB" id="A0A286P3P0"/>